<keyword evidence="4 5" id="KW-0173">Coenzyme A biosynthesis</keyword>
<dbReference type="EC" id="2.7.1.24" evidence="5 6"/>
<evidence type="ECO:0000313" key="7">
    <source>
        <dbReference type="EMBL" id="WRQ88039.1"/>
    </source>
</evidence>
<organism evidence="7 8">
    <name type="scientific">Actomonas aquatica</name>
    <dbReference type="NCBI Taxonomy" id="2866162"/>
    <lineage>
        <taxon>Bacteria</taxon>
        <taxon>Pseudomonadati</taxon>
        <taxon>Verrucomicrobiota</taxon>
        <taxon>Opitutia</taxon>
        <taxon>Opitutales</taxon>
        <taxon>Opitutaceae</taxon>
        <taxon>Actomonas</taxon>
    </lineage>
</organism>
<proteinExistence type="inferred from homology"/>
<keyword evidence="2 5" id="KW-0547">Nucleotide-binding</keyword>
<evidence type="ECO:0000256" key="5">
    <source>
        <dbReference type="HAMAP-Rule" id="MF_00376"/>
    </source>
</evidence>
<dbReference type="Proteomes" id="UP000738431">
    <property type="component" value="Chromosome"/>
</dbReference>
<comment type="catalytic activity">
    <reaction evidence="5">
        <text>3'-dephospho-CoA + ATP = ADP + CoA + H(+)</text>
        <dbReference type="Rhea" id="RHEA:18245"/>
        <dbReference type="ChEBI" id="CHEBI:15378"/>
        <dbReference type="ChEBI" id="CHEBI:30616"/>
        <dbReference type="ChEBI" id="CHEBI:57287"/>
        <dbReference type="ChEBI" id="CHEBI:57328"/>
        <dbReference type="ChEBI" id="CHEBI:456216"/>
        <dbReference type="EC" id="2.7.1.24"/>
    </reaction>
</comment>
<dbReference type="PROSITE" id="PS51219">
    <property type="entry name" value="DPCK"/>
    <property type="match status" value="1"/>
</dbReference>
<evidence type="ECO:0000256" key="1">
    <source>
        <dbReference type="ARBA" id="ARBA00009018"/>
    </source>
</evidence>
<accession>A0ABZ1C8X1</accession>
<feature type="binding site" evidence="5">
    <location>
        <begin position="10"/>
        <end position="15"/>
    </location>
    <ligand>
        <name>ATP</name>
        <dbReference type="ChEBI" id="CHEBI:30616"/>
    </ligand>
</feature>
<dbReference type="Pfam" id="PF01121">
    <property type="entry name" value="CoaE"/>
    <property type="match status" value="1"/>
</dbReference>
<protein>
    <recommendedName>
        <fullName evidence="5 6">Dephospho-CoA kinase</fullName>
        <ecNumber evidence="5 6">2.7.1.24</ecNumber>
    </recommendedName>
    <alternativeName>
        <fullName evidence="5">Dephosphocoenzyme A kinase</fullName>
    </alternativeName>
</protein>
<comment type="subcellular location">
    <subcellularLocation>
        <location evidence="5">Cytoplasm</location>
    </subcellularLocation>
</comment>
<dbReference type="PANTHER" id="PTHR10695:SF46">
    <property type="entry name" value="BIFUNCTIONAL COENZYME A SYNTHASE-RELATED"/>
    <property type="match status" value="1"/>
</dbReference>
<comment type="function">
    <text evidence="5">Catalyzes the phosphorylation of the 3'-hydroxyl group of dephosphocoenzyme A to form coenzyme A.</text>
</comment>
<comment type="similarity">
    <text evidence="1 5">Belongs to the CoaE family.</text>
</comment>
<name>A0ABZ1C8X1_9BACT</name>
<dbReference type="CDD" id="cd02022">
    <property type="entry name" value="DPCK"/>
    <property type="match status" value="1"/>
</dbReference>
<sequence length="197" mass="22025">MTIGVTGGMGCGKSTVTKLLAELGYPLIDSDQVVRDEILTDPEVVDLARQRWGAEVLTAEGLLDRAAIAQRVFADAEELEALESWVHPRLYARWRERMEAAPDQSWVIEVPLLFEKGLENWFDFIVCVASSADVQLARLTQRGVPHALAEQRISKQLPLARKTVLADLVLWNDGTLPFLREQVDALHEELGSRQVNP</sequence>
<dbReference type="GO" id="GO:0004140">
    <property type="term" value="F:dephospho-CoA kinase activity"/>
    <property type="evidence" value="ECO:0007669"/>
    <property type="project" value="UniProtKB-EC"/>
</dbReference>
<dbReference type="HAMAP" id="MF_00376">
    <property type="entry name" value="Dephospho_CoA_kinase"/>
    <property type="match status" value="1"/>
</dbReference>
<keyword evidence="5 7" id="KW-0418">Kinase</keyword>
<evidence type="ECO:0000313" key="8">
    <source>
        <dbReference type="Proteomes" id="UP000738431"/>
    </source>
</evidence>
<dbReference type="EMBL" id="CP139781">
    <property type="protein sequence ID" value="WRQ88039.1"/>
    <property type="molecule type" value="Genomic_DNA"/>
</dbReference>
<dbReference type="PANTHER" id="PTHR10695">
    <property type="entry name" value="DEPHOSPHO-COA KINASE-RELATED"/>
    <property type="match status" value="1"/>
</dbReference>
<comment type="pathway">
    <text evidence="5">Cofactor biosynthesis; coenzyme A biosynthesis; CoA from (R)-pantothenate: step 5/5.</text>
</comment>
<dbReference type="Gene3D" id="3.40.50.300">
    <property type="entry name" value="P-loop containing nucleotide triphosphate hydrolases"/>
    <property type="match status" value="1"/>
</dbReference>
<evidence type="ECO:0000256" key="4">
    <source>
        <dbReference type="ARBA" id="ARBA00022993"/>
    </source>
</evidence>
<gene>
    <name evidence="5 7" type="primary">coaE</name>
    <name evidence="7" type="ORF">K1X11_001380</name>
</gene>
<keyword evidence="3 5" id="KW-0067">ATP-binding</keyword>
<reference evidence="7 8" key="1">
    <citation type="submission" date="2023-12" db="EMBL/GenBank/DDBJ databases">
        <title>Description of an unclassified Opitutus bacterium of Verrucomicrobiota.</title>
        <authorList>
            <person name="Zhang D.-F."/>
        </authorList>
    </citation>
    <scope>NUCLEOTIDE SEQUENCE [LARGE SCALE GENOMIC DNA]</scope>
    <source>
        <strain evidence="7 8">WL0086</strain>
    </source>
</reference>
<keyword evidence="8" id="KW-1185">Reference proteome</keyword>
<evidence type="ECO:0000256" key="6">
    <source>
        <dbReference type="NCBIfam" id="TIGR00152"/>
    </source>
</evidence>
<dbReference type="InterPro" id="IPR027417">
    <property type="entry name" value="P-loop_NTPase"/>
</dbReference>
<keyword evidence="5 7" id="KW-0808">Transferase</keyword>
<keyword evidence="5" id="KW-0963">Cytoplasm</keyword>
<evidence type="ECO:0000256" key="3">
    <source>
        <dbReference type="ARBA" id="ARBA00022840"/>
    </source>
</evidence>
<evidence type="ECO:0000256" key="2">
    <source>
        <dbReference type="ARBA" id="ARBA00022741"/>
    </source>
</evidence>
<dbReference type="InterPro" id="IPR001977">
    <property type="entry name" value="Depp_CoAkinase"/>
</dbReference>
<dbReference type="RefSeq" id="WP_221028926.1">
    <property type="nucleotide sequence ID" value="NZ_CP139781.1"/>
</dbReference>
<dbReference type="NCBIfam" id="TIGR00152">
    <property type="entry name" value="dephospho-CoA kinase"/>
    <property type="match status" value="1"/>
</dbReference>
<dbReference type="SUPFAM" id="SSF52540">
    <property type="entry name" value="P-loop containing nucleoside triphosphate hydrolases"/>
    <property type="match status" value="1"/>
</dbReference>